<organism evidence="2 3">
    <name type="scientific">Phormidium tenue NIES-30</name>
    <dbReference type="NCBI Taxonomy" id="549789"/>
    <lineage>
        <taxon>Bacteria</taxon>
        <taxon>Bacillati</taxon>
        <taxon>Cyanobacteriota</taxon>
        <taxon>Cyanophyceae</taxon>
        <taxon>Oscillatoriophycideae</taxon>
        <taxon>Oscillatoriales</taxon>
        <taxon>Oscillatoriaceae</taxon>
        <taxon>Phormidium</taxon>
    </lineage>
</organism>
<dbReference type="Gene3D" id="3.10.620.30">
    <property type="match status" value="1"/>
</dbReference>
<dbReference type="InterPro" id="IPR015943">
    <property type="entry name" value="WD40/YVTN_repeat-like_dom_sf"/>
</dbReference>
<dbReference type="PANTHER" id="PTHR33490">
    <property type="entry name" value="BLR5614 PROTEIN-RELATED"/>
    <property type="match status" value="1"/>
</dbReference>
<gene>
    <name evidence="2" type="ORF">NIES30_16555</name>
</gene>
<dbReference type="OrthoDB" id="9804872at2"/>
<evidence type="ECO:0000313" key="3">
    <source>
        <dbReference type="Proteomes" id="UP000185557"/>
    </source>
</evidence>
<dbReference type="PANTHER" id="PTHR33490:SF6">
    <property type="entry name" value="SLL1049 PROTEIN"/>
    <property type="match status" value="1"/>
</dbReference>
<dbReference type="EMBL" id="MRCG01000013">
    <property type="protein sequence ID" value="OKH46319.1"/>
    <property type="molecule type" value="Genomic_DNA"/>
</dbReference>
<dbReference type="InterPro" id="IPR002931">
    <property type="entry name" value="Transglutaminase-like"/>
</dbReference>
<dbReference type="Proteomes" id="UP000185557">
    <property type="component" value="Unassembled WGS sequence"/>
</dbReference>
<dbReference type="STRING" id="549789.NIES30_16555"/>
<proteinExistence type="predicted"/>
<keyword evidence="3" id="KW-1185">Reference proteome</keyword>
<dbReference type="AlphaFoldDB" id="A0A1U7J2G4"/>
<dbReference type="SUPFAM" id="SSF63825">
    <property type="entry name" value="YWTD domain"/>
    <property type="match status" value="1"/>
</dbReference>
<evidence type="ECO:0000259" key="1">
    <source>
        <dbReference type="SMART" id="SM00460"/>
    </source>
</evidence>
<comment type="caution">
    <text evidence="2">The sequence shown here is derived from an EMBL/GenBank/DDBJ whole genome shotgun (WGS) entry which is preliminary data.</text>
</comment>
<accession>A0A1U7J2G4</accession>
<protein>
    <submittedName>
        <fullName evidence="2">Transglutaminase</fullName>
    </submittedName>
</protein>
<dbReference type="Pfam" id="PF01841">
    <property type="entry name" value="Transglut_core"/>
    <property type="match status" value="1"/>
</dbReference>
<dbReference type="RefSeq" id="WP_073609546.1">
    <property type="nucleotide sequence ID" value="NZ_MRCG01000013.1"/>
</dbReference>
<dbReference type="SMART" id="SM00460">
    <property type="entry name" value="TGc"/>
    <property type="match status" value="1"/>
</dbReference>
<dbReference type="Gene3D" id="2.130.10.10">
    <property type="entry name" value="YVTN repeat-like/Quinoprotein amine dehydrogenase"/>
    <property type="match status" value="1"/>
</dbReference>
<evidence type="ECO:0000313" key="2">
    <source>
        <dbReference type="EMBL" id="OKH46319.1"/>
    </source>
</evidence>
<reference evidence="2 3" key="1">
    <citation type="submission" date="2016-11" db="EMBL/GenBank/DDBJ databases">
        <title>Draft Genome Sequences of Nine Cyanobacterial Strains from Diverse Habitats.</title>
        <authorList>
            <person name="Zhu T."/>
            <person name="Hou S."/>
            <person name="Lu X."/>
            <person name="Hess W.R."/>
        </authorList>
    </citation>
    <scope>NUCLEOTIDE SEQUENCE [LARGE SCALE GENOMIC DNA]</scope>
    <source>
        <strain evidence="2 3">NIES-30</strain>
    </source>
</reference>
<dbReference type="SUPFAM" id="SSF54001">
    <property type="entry name" value="Cysteine proteinases"/>
    <property type="match status" value="1"/>
</dbReference>
<dbReference type="InterPro" id="IPR038765">
    <property type="entry name" value="Papain-like_cys_pep_sf"/>
</dbReference>
<feature type="domain" description="Transglutaminase-like" evidence="1">
    <location>
        <begin position="420"/>
        <end position="490"/>
    </location>
</feature>
<name>A0A1U7J2G4_9CYAN</name>
<sequence>MPDPSISPALPLVGASLLQPIGVKALYGLTLQGDHLLAVDPFRGYLLRLDPKTEQVEVLNTSQAEALYGATGIACWQDHLWFSCDHTVYTTTLSAMQPEPLLTLPYPADGIAVWENTLYISCKKGGCIFVCDRTSGQRITQFSAPGIGVENLSVWGDYLWACDQTEQTVYCLDRATGELIVKMLTPFDNPTGIAVPPHTTPDSGTVWVAYADEEPYVRDDPNGEEPYVLTFRDRTLIHPLSYRWYKEANYCRTTGYLVEMTYVEEIDTLEDALPLENVEWRIAFPTTTDRQRVRSVEPVGLPFTEVQQAGDRIACFRFDRIDPNQRHLFGWKALVEVYGIKYQLTPRQIESAPPLPQEYGPRYLIDDDELSMDKPAIQAAARESVGTETNLLRQVLSIRNYVYDKLSYAVTPAIETPDVVLQRGRGSCGEYVGLLLALMRLNGIACRTVGRYKCPAHADQPGIYLEPDFNHVWIEFYVPGFGWVPMESNPDDVQEGGPYPTRFFMGLPWWHVEMGKEVSFEKLVLPAGSPDTRLGDIAVNHMRFRIMGELVP</sequence>